<proteinExistence type="predicted"/>
<dbReference type="Proteomes" id="UP000528824">
    <property type="component" value="Unassembled WGS sequence"/>
</dbReference>
<feature type="chain" id="PRO_5030852910" evidence="1">
    <location>
        <begin position="16"/>
        <end position="218"/>
    </location>
</feature>
<keyword evidence="1" id="KW-0732">Signal</keyword>
<evidence type="ECO:0000313" key="2">
    <source>
        <dbReference type="EMBL" id="MBB5564055.1"/>
    </source>
</evidence>
<feature type="signal peptide" evidence="1">
    <location>
        <begin position="1"/>
        <end position="15"/>
    </location>
</feature>
<gene>
    <name evidence="2" type="ORF">GGI59_005760</name>
</gene>
<comment type="caution">
    <text evidence="2">The sequence shown here is derived from an EMBL/GenBank/DDBJ whole genome shotgun (WGS) entry which is preliminary data.</text>
</comment>
<evidence type="ECO:0000256" key="1">
    <source>
        <dbReference type="SAM" id="SignalP"/>
    </source>
</evidence>
<accession>A0A7W8XJR0</accession>
<name>A0A7W8XJR0_9HYPH</name>
<dbReference type="EMBL" id="JACHBC010000016">
    <property type="protein sequence ID" value="MBB5564055.1"/>
    <property type="molecule type" value="Genomic_DNA"/>
</dbReference>
<reference evidence="2 3" key="1">
    <citation type="submission" date="2020-08" db="EMBL/GenBank/DDBJ databases">
        <title>Genomic Encyclopedia of Type Strains, Phase IV (KMG-V): Genome sequencing to study the core and pangenomes of soil and plant-associated prokaryotes.</title>
        <authorList>
            <person name="Whitman W."/>
        </authorList>
    </citation>
    <scope>NUCLEOTIDE SEQUENCE [LARGE SCALE GENOMIC DNA]</scope>
    <source>
        <strain evidence="2 3">SEMIA 4034</strain>
    </source>
</reference>
<protein>
    <submittedName>
        <fullName evidence="2">Uncharacterized protein</fullName>
    </submittedName>
</protein>
<dbReference type="AlphaFoldDB" id="A0A7W8XJR0"/>
<sequence length="218" mass="24189">MSAVILLAAYSAAVAAVQGSPALEPSSAADAPWAIEWLTPDLKGAATPKTLILCSDRMAEHLKRYQSLIEKLSALKGHTILDGSKLEARKPAADIGYIVFAHKGNEDQIVRNCVANYPELQPIVTEFIEKEISAEQDEFQDLIKYGILPKAAQPRQCFGRYYYQTEDYYPTRATKKWFALIEMDYSSDDRCFDESFSATFGIDPESCRSAGICVDDGK</sequence>
<organism evidence="2 3">
    <name type="scientific">Rhizobium lentis</name>
    <dbReference type="NCBI Taxonomy" id="1138194"/>
    <lineage>
        <taxon>Bacteria</taxon>
        <taxon>Pseudomonadati</taxon>
        <taxon>Pseudomonadota</taxon>
        <taxon>Alphaproteobacteria</taxon>
        <taxon>Hyphomicrobiales</taxon>
        <taxon>Rhizobiaceae</taxon>
        <taxon>Rhizobium/Agrobacterium group</taxon>
        <taxon>Rhizobium</taxon>
    </lineage>
</organism>
<evidence type="ECO:0000313" key="3">
    <source>
        <dbReference type="Proteomes" id="UP000528824"/>
    </source>
</evidence>
<keyword evidence="3" id="KW-1185">Reference proteome</keyword>